<name>A0A1F4XFA9_9BACT</name>
<dbReference type="EMBL" id="MEWX01000025">
    <property type="protein sequence ID" value="OGC80358.1"/>
    <property type="molecule type" value="Genomic_DNA"/>
</dbReference>
<dbReference type="InterPro" id="IPR050570">
    <property type="entry name" value="Cell_wall_metabolism_enzyme"/>
</dbReference>
<dbReference type="InterPro" id="IPR036779">
    <property type="entry name" value="LysM_dom_sf"/>
</dbReference>
<dbReference type="Gene3D" id="3.10.350.10">
    <property type="entry name" value="LysM domain"/>
    <property type="match status" value="2"/>
</dbReference>
<dbReference type="SMART" id="SM00257">
    <property type="entry name" value="LysM"/>
    <property type="match status" value="2"/>
</dbReference>
<organism evidence="2 3">
    <name type="scientific">Candidatus Adlerbacteria bacterium RIFCSPLOWO2_01_FULL_51_16</name>
    <dbReference type="NCBI Taxonomy" id="1797243"/>
    <lineage>
        <taxon>Bacteria</taxon>
        <taxon>Candidatus Adleribacteriota</taxon>
    </lineage>
</organism>
<dbReference type="InterPro" id="IPR011055">
    <property type="entry name" value="Dup_hybrid_motif"/>
</dbReference>
<reference evidence="2 3" key="1">
    <citation type="journal article" date="2016" name="Nat. Commun.">
        <title>Thousands of microbial genomes shed light on interconnected biogeochemical processes in an aquifer system.</title>
        <authorList>
            <person name="Anantharaman K."/>
            <person name="Brown C.T."/>
            <person name="Hug L.A."/>
            <person name="Sharon I."/>
            <person name="Castelle C.J."/>
            <person name="Probst A.J."/>
            <person name="Thomas B.C."/>
            <person name="Singh A."/>
            <person name="Wilkins M.J."/>
            <person name="Karaoz U."/>
            <person name="Brodie E.L."/>
            <person name="Williams K.H."/>
            <person name="Hubbard S.S."/>
            <person name="Banfield J.F."/>
        </authorList>
    </citation>
    <scope>NUCLEOTIDE SEQUENCE [LARGE SCALE GENOMIC DNA]</scope>
</reference>
<accession>A0A1F4XFA9</accession>
<dbReference type="Gene3D" id="2.70.70.10">
    <property type="entry name" value="Glucose Permease (Domain IIA)"/>
    <property type="match status" value="1"/>
</dbReference>
<dbReference type="Pfam" id="PF01551">
    <property type="entry name" value="Peptidase_M23"/>
    <property type="match status" value="1"/>
</dbReference>
<sequence length="287" mass="29175">MALLEPAVNLDPNPGKGGGDIAVVDGEALYAEAGPSGTTADIEGRLSSSQISVYIVREGDTLSEIAEMFEVTVGTIAGANNIQGRVIHPGQELIILPITGVQHMVVKGDTLASIAKKYQGDLQEIANYNELATDASLTVGQTIIVPDGVIAAPPASSGSRTTSPLRGGSGPAIAGYYAWPVAGGVKTQGLHGYNGVDIGASSGTSIFAAAQGTVIIARSGGWNGGYGSYVVVQHSNGTQTLYAHASQVLVSQGQSVAKGQTIAKIGATGRATGPHLHFEVRGAKNPF</sequence>
<comment type="caution">
    <text evidence="2">The sequence shown here is derived from an EMBL/GenBank/DDBJ whole genome shotgun (WGS) entry which is preliminary data.</text>
</comment>
<dbReference type="SUPFAM" id="SSF51261">
    <property type="entry name" value="Duplicated hybrid motif"/>
    <property type="match status" value="1"/>
</dbReference>
<protein>
    <recommendedName>
        <fullName evidence="1">LysM domain-containing protein</fullName>
    </recommendedName>
</protein>
<dbReference type="CDD" id="cd00118">
    <property type="entry name" value="LysM"/>
    <property type="match status" value="2"/>
</dbReference>
<evidence type="ECO:0000313" key="2">
    <source>
        <dbReference type="EMBL" id="OGC80358.1"/>
    </source>
</evidence>
<evidence type="ECO:0000313" key="3">
    <source>
        <dbReference type="Proteomes" id="UP000176185"/>
    </source>
</evidence>
<dbReference type="Proteomes" id="UP000176185">
    <property type="component" value="Unassembled WGS sequence"/>
</dbReference>
<dbReference type="GO" id="GO:0004222">
    <property type="term" value="F:metalloendopeptidase activity"/>
    <property type="evidence" value="ECO:0007669"/>
    <property type="project" value="TreeGrafter"/>
</dbReference>
<dbReference type="CDD" id="cd12797">
    <property type="entry name" value="M23_peptidase"/>
    <property type="match status" value="1"/>
</dbReference>
<dbReference type="STRING" id="1797243.A2943_01195"/>
<feature type="domain" description="LysM" evidence="1">
    <location>
        <begin position="101"/>
        <end position="145"/>
    </location>
</feature>
<dbReference type="PANTHER" id="PTHR21666">
    <property type="entry name" value="PEPTIDASE-RELATED"/>
    <property type="match status" value="1"/>
</dbReference>
<dbReference type="InterPro" id="IPR018392">
    <property type="entry name" value="LysM"/>
</dbReference>
<proteinExistence type="predicted"/>
<dbReference type="AlphaFoldDB" id="A0A1F4XFA9"/>
<feature type="domain" description="LysM" evidence="1">
    <location>
        <begin position="52"/>
        <end position="95"/>
    </location>
</feature>
<dbReference type="Pfam" id="PF01476">
    <property type="entry name" value="LysM"/>
    <property type="match status" value="2"/>
</dbReference>
<gene>
    <name evidence="2" type="ORF">A2943_01195</name>
</gene>
<dbReference type="PROSITE" id="PS51782">
    <property type="entry name" value="LYSM"/>
    <property type="match status" value="2"/>
</dbReference>
<dbReference type="PANTHER" id="PTHR21666:SF270">
    <property type="entry name" value="MUREIN HYDROLASE ACTIVATOR ENVC"/>
    <property type="match status" value="1"/>
</dbReference>
<evidence type="ECO:0000259" key="1">
    <source>
        <dbReference type="PROSITE" id="PS51782"/>
    </source>
</evidence>
<dbReference type="InterPro" id="IPR016047">
    <property type="entry name" value="M23ase_b-sheet_dom"/>
</dbReference>